<dbReference type="Proteomes" id="UP001206692">
    <property type="component" value="Unassembled WGS sequence"/>
</dbReference>
<dbReference type="NCBIfam" id="TIGR00738">
    <property type="entry name" value="rrf2_super"/>
    <property type="match status" value="1"/>
</dbReference>
<accession>A0ABT1SR35</accession>
<sequence length="135" mass="15378">MFMNRQTDYALRMLRALTDEKQHSVRSLAEDEQVPQAFTYKILKKLSQAGLVKLSRGPGGGCHLVEDLKNVSLYDLITIMEGDAHVTACMQGSYDCEWRRTHGICKIHLNLCVVQEEINQKLRAKSLWEIIGKNS</sequence>
<dbReference type="RefSeq" id="WP_044502840.1">
    <property type="nucleotide sequence ID" value="NZ_BAABYR010000001.1"/>
</dbReference>
<protein>
    <submittedName>
        <fullName evidence="1">Rrf2 family transcriptional regulator</fullName>
    </submittedName>
</protein>
<gene>
    <name evidence="1" type="ORF">NE675_04420</name>
</gene>
<comment type="caution">
    <text evidence="1">The sequence shown here is derived from an EMBL/GenBank/DDBJ whole genome shotgun (WGS) entry which is preliminary data.</text>
</comment>
<proteinExistence type="predicted"/>
<dbReference type="Gene3D" id="1.10.10.10">
    <property type="entry name" value="Winged helix-like DNA-binding domain superfamily/Winged helix DNA-binding domain"/>
    <property type="match status" value="1"/>
</dbReference>
<dbReference type="InterPro" id="IPR036388">
    <property type="entry name" value="WH-like_DNA-bd_sf"/>
</dbReference>
<keyword evidence="2" id="KW-1185">Reference proteome</keyword>
<evidence type="ECO:0000313" key="1">
    <source>
        <dbReference type="EMBL" id="MCQ5342279.1"/>
    </source>
</evidence>
<evidence type="ECO:0000313" key="2">
    <source>
        <dbReference type="Proteomes" id="UP001206692"/>
    </source>
</evidence>
<dbReference type="InterPro" id="IPR000944">
    <property type="entry name" value="Tscrpt_reg_Rrf2"/>
</dbReference>
<dbReference type="InterPro" id="IPR036390">
    <property type="entry name" value="WH_DNA-bd_sf"/>
</dbReference>
<dbReference type="EMBL" id="JANGEW010000006">
    <property type="protein sequence ID" value="MCQ5342279.1"/>
    <property type="molecule type" value="Genomic_DNA"/>
</dbReference>
<dbReference type="PANTHER" id="PTHR33221:SF2">
    <property type="entry name" value="TRANSCRIPTIONAL REGULATOR"/>
    <property type="match status" value="1"/>
</dbReference>
<organism evidence="1 2">
    <name type="scientific">Megasphaera massiliensis</name>
    <dbReference type="NCBI Taxonomy" id="1232428"/>
    <lineage>
        <taxon>Bacteria</taxon>
        <taxon>Bacillati</taxon>
        <taxon>Bacillota</taxon>
        <taxon>Negativicutes</taxon>
        <taxon>Veillonellales</taxon>
        <taxon>Veillonellaceae</taxon>
        <taxon>Megasphaera</taxon>
    </lineage>
</organism>
<dbReference type="GeneID" id="89603453"/>
<name>A0ABT1SR35_9FIRM</name>
<dbReference type="PANTHER" id="PTHR33221">
    <property type="entry name" value="WINGED HELIX-TURN-HELIX TRANSCRIPTIONAL REGULATOR, RRF2 FAMILY"/>
    <property type="match status" value="1"/>
</dbReference>
<dbReference type="SUPFAM" id="SSF46785">
    <property type="entry name" value="Winged helix' DNA-binding domain"/>
    <property type="match status" value="1"/>
</dbReference>
<dbReference type="PROSITE" id="PS51197">
    <property type="entry name" value="HTH_RRF2_2"/>
    <property type="match status" value="1"/>
</dbReference>
<dbReference type="Pfam" id="PF02082">
    <property type="entry name" value="Rrf2"/>
    <property type="match status" value="1"/>
</dbReference>
<reference evidence="1 2" key="1">
    <citation type="submission" date="2022-06" db="EMBL/GenBank/DDBJ databases">
        <title>Isolation of gut microbiota from human fecal samples.</title>
        <authorList>
            <person name="Pamer E.G."/>
            <person name="Barat B."/>
            <person name="Waligurski E."/>
            <person name="Medina S."/>
            <person name="Paddock L."/>
            <person name="Mostad J."/>
        </authorList>
    </citation>
    <scope>NUCLEOTIDE SEQUENCE [LARGE SCALE GENOMIC DNA]</scope>
    <source>
        <strain evidence="1 2">DFI.1.1</strain>
    </source>
</reference>